<accession>A0A026VUL4</accession>
<protein>
    <submittedName>
        <fullName evidence="2">Uncharacterized protein</fullName>
    </submittedName>
</protein>
<dbReference type="Proteomes" id="UP000053097">
    <property type="component" value="Unassembled WGS sequence"/>
</dbReference>
<keyword evidence="3" id="KW-1185">Reference proteome</keyword>
<name>A0A026VUL4_OOCBI</name>
<evidence type="ECO:0000313" key="2">
    <source>
        <dbReference type="EMBL" id="EZA47442.1"/>
    </source>
</evidence>
<reference evidence="2 3" key="1">
    <citation type="journal article" date="2014" name="Curr. Biol.">
        <title>The genome of the clonal raider ant Cerapachys biroi.</title>
        <authorList>
            <person name="Oxley P.R."/>
            <person name="Ji L."/>
            <person name="Fetter-Pruneda I."/>
            <person name="McKenzie S.K."/>
            <person name="Li C."/>
            <person name="Hu H."/>
            <person name="Zhang G."/>
            <person name="Kronauer D.J."/>
        </authorList>
    </citation>
    <scope>NUCLEOTIDE SEQUENCE [LARGE SCALE GENOMIC DNA]</scope>
</reference>
<dbReference type="EMBL" id="KK107847">
    <property type="protein sequence ID" value="EZA47442.1"/>
    <property type="molecule type" value="Genomic_DNA"/>
</dbReference>
<dbReference type="AlphaFoldDB" id="A0A026VUL4"/>
<feature type="region of interest" description="Disordered" evidence="1">
    <location>
        <begin position="30"/>
        <end position="52"/>
    </location>
</feature>
<sequence length="52" mass="6136">MDAAYVLNSIINRESRELREDGKMDMVRRIEQEKEKEQGKRRELKERDAAGG</sequence>
<evidence type="ECO:0000256" key="1">
    <source>
        <dbReference type="SAM" id="MobiDB-lite"/>
    </source>
</evidence>
<organism evidence="2 3">
    <name type="scientific">Ooceraea biroi</name>
    <name type="common">Clonal raider ant</name>
    <name type="synonym">Cerapachys biroi</name>
    <dbReference type="NCBI Taxonomy" id="2015173"/>
    <lineage>
        <taxon>Eukaryota</taxon>
        <taxon>Metazoa</taxon>
        <taxon>Ecdysozoa</taxon>
        <taxon>Arthropoda</taxon>
        <taxon>Hexapoda</taxon>
        <taxon>Insecta</taxon>
        <taxon>Pterygota</taxon>
        <taxon>Neoptera</taxon>
        <taxon>Endopterygota</taxon>
        <taxon>Hymenoptera</taxon>
        <taxon>Apocrita</taxon>
        <taxon>Aculeata</taxon>
        <taxon>Formicoidea</taxon>
        <taxon>Formicidae</taxon>
        <taxon>Dorylinae</taxon>
        <taxon>Ooceraea</taxon>
    </lineage>
</organism>
<gene>
    <name evidence="2" type="ORF">X777_15569</name>
</gene>
<proteinExistence type="predicted"/>
<evidence type="ECO:0000313" key="3">
    <source>
        <dbReference type="Proteomes" id="UP000053097"/>
    </source>
</evidence>